<comment type="caution">
    <text evidence="4">The sequence shown here is derived from an EMBL/GenBank/DDBJ whole genome shotgun (WGS) entry which is preliminary data.</text>
</comment>
<reference evidence="4 5" key="1">
    <citation type="submission" date="2020-05" db="EMBL/GenBank/DDBJ databases">
        <title>Flexivirga sp. ID2601S isolated from air conditioner.</title>
        <authorList>
            <person name="Kim D.H."/>
        </authorList>
    </citation>
    <scope>NUCLEOTIDE SEQUENCE [LARGE SCALE GENOMIC DNA]</scope>
    <source>
        <strain evidence="4 5">ID2601S</strain>
    </source>
</reference>
<feature type="region of interest" description="Disordered" evidence="3">
    <location>
        <begin position="127"/>
        <end position="147"/>
    </location>
</feature>
<dbReference type="PANTHER" id="PTHR43384">
    <property type="entry name" value="SEPTUM SITE-DETERMINING PROTEIN MIND HOMOLOG, CHLOROPLASTIC-RELATED"/>
    <property type="match status" value="1"/>
</dbReference>
<accession>A0A849AJQ0</accession>
<dbReference type="InterPro" id="IPR027417">
    <property type="entry name" value="P-loop_NTPase"/>
</dbReference>
<dbReference type="EMBL" id="JABENB010000002">
    <property type="protein sequence ID" value="NNG40243.1"/>
    <property type="molecule type" value="Genomic_DNA"/>
</dbReference>
<dbReference type="RefSeq" id="WP_171156342.1">
    <property type="nucleotide sequence ID" value="NZ_JABENB010000002.1"/>
</dbReference>
<evidence type="ECO:0000256" key="2">
    <source>
        <dbReference type="ARBA" id="ARBA00022840"/>
    </source>
</evidence>
<dbReference type="Proteomes" id="UP000557772">
    <property type="component" value="Unassembled WGS sequence"/>
</dbReference>
<name>A0A849AJQ0_9MICO</name>
<dbReference type="GO" id="GO:0009898">
    <property type="term" value="C:cytoplasmic side of plasma membrane"/>
    <property type="evidence" value="ECO:0007669"/>
    <property type="project" value="TreeGrafter"/>
</dbReference>
<dbReference type="GO" id="GO:0005829">
    <property type="term" value="C:cytosol"/>
    <property type="evidence" value="ECO:0007669"/>
    <property type="project" value="TreeGrafter"/>
</dbReference>
<dbReference type="AlphaFoldDB" id="A0A849AJQ0"/>
<evidence type="ECO:0000256" key="3">
    <source>
        <dbReference type="SAM" id="MobiDB-lite"/>
    </source>
</evidence>
<evidence type="ECO:0000256" key="1">
    <source>
        <dbReference type="ARBA" id="ARBA00022741"/>
    </source>
</evidence>
<protein>
    <recommendedName>
        <fullName evidence="6">CobQ/CobB/MinD/ParA nucleotide binding domain-containing protein</fullName>
    </recommendedName>
</protein>
<dbReference type="GO" id="GO:0051782">
    <property type="term" value="P:negative regulation of cell division"/>
    <property type="evidence" value="ECO:0007669"/>
    <property type="project" value="TreeGrafter"/>
</dbReference>
<organism evidence="4 5">
    <name type="scientific">Flexivirga aerilata</name>
    <dbReference type="NCBI Taxonomy" id="1656889"/>
    <lineage>
        <taxon>Bacteria</taxon>
        <taxon>Bacillati</taxon>
        <taxon>Actinomycetota</taxon>
        <taxon>Actinomycetes</taxon>
        <taxon>Micrococcales</taxon>
        <taxon>Dermacoccaceae</taxon>
        <taxon>Flexivirga</taxon>
    </lineage>
</organism>
<evidence type="ECO:0008006" key="6">
    <source>
        <dbReference type="Google" id="ProtNLM"/>
    </source>
</evidence>
<gene>
    <name evidence="4" type="ORF">HJ588_13300</name>
</gene>
<dbReference type="PANTHER" id="PTHR43384:SF6">
    <property type="entry name" value="SEPTUM SITE-DETERMINING PROTEIN MIND HOMOLOG, CHLOROPLASTIC"/>
    <property type="match status" value="1"/>
</dbReference>
<keyword evidence="5" id="KW-1185">Reference proteome</keyword>
<dbReference type="InterPro" id="IPR050625">
    <property type="entry name" value="ParA/MinD_ATPase"/>
</dbReference>
<evidence type="ECO:0000313" key="5">
    <source>
        <dbReference type="Proteomes" id="UP000557772"/>
    </source>
</evidence>
<keyword evidence="1" id="KW-0547">Nucleotide-binding</keyword>
<evidence type="ECO:0000313" key="4">
    <source>
        <dbReference type="EMBL" id="NNG40243.1"/>
    </source>
</evidence>
<dbReference type="SUPFAM" id="SSF52540">
    <property type="entry name" value="P-loop containing nucleoside triphosphate hydrolases"/>
    <property type="match status" value="1"/>
</dbReference>
<dbReference type="Gene3D" id="3.40.50.300">
    <property type="entry name" value="P-loop containing nucleotide triphosphate hydrolases"/>
    <property type="match status" value="1"/>
</dbReference>
<dbReference type="GO" id="GO:0005524">
    <property type="term" value="F:ATP binding"/>
    <property type="evidence" value="ECO:0007669"/>
    <property type="project" value="UniProtKB-KW"/>
</dbReference>
<keyword evidence="2" id="KW-0067">ATP-binding</keyword>
<proteinExistence type="predicted"/>
<dbReference type="GO" id="GO:0016887">
    <property type="term" value="F:ATP hydrolysis activity"/>
    <property type="evidence" value="ECO:0007669"/>
    <property type="project" value="TreeGrafter"/>
</dbReference>
<sequence length="464" mass="47233">MSVTVVTGIGAAGEATVAEALGNAGDVRLVRRCPDVADLLAICAAARADVAVVAPDFTGLDRTVLADLRSAGVGIVGVFRAGDEEQQRVLQQWGVVTSLPIGAAVRDLTAAVHAAASSASSASTAAGQAAGAHGAERPDPAAATRDSAADLDRELEALAAGGSDAAYVATNPFIGDDAVGGAPAEEHTAGQVVTVWGPVGAPGRTTLAVNLAAEAARSGVPAILLDADTYAASVAQHLALLDEAPGIAAATRLADSGHLDLHSLAGVAPEVAPGFRVLTGLPRAERWPELREDALTAVVEQCRRLARLVVIDISGPLEEDEELSYDTVAPRRNAATLAALRAATTVVAVGSADPVGLQRLVRGLDDLRAVTADPPLVVANRVRAAAVGGSPERRVTEALQRFAGVTRLTLVPDDRDATDAALLAGRVLAEKAPSSPARRAIAELAGQLTGQPVTTRRSRFAGRR</sequence>